<evidence type="ECO:0000313" key="3">
    <source>
        <dbReference type="WBParaSite" id="Pan_g3712.t1"/>
    </source>
</evidence>
<organism evidence="2 3">
    <name type="scientific">Panagrellus redivivus</name>
    <name type="common">Microworm</name>
    <dbReference type="NCBI Taxonomy" id="6233"/>
    <lineage>
        <taxon>Eukaryota</taxon>
        <taxon>Metazoa</taxon>
        <taxon>Ecdysozoa</taxon>
        <taxon>Nematoda</taxon>
        <taxon>Chromadorea</taxon>
        <taxon>Rhabditida</taxon>
        <taxon>Tylenchina</taxon>
        <taxon>Panagrolaimomorpha</taxon>
        <taxon>Panagrolaimoidea</taxon>
        <taxon>Panagrolaimidae</taxon>
        <taxon>Panagrellus</taxon>
    </lineage>
</organism>
<keyword evidence="1" id="KW-0812">Transmembrane</keyword>
<keyword evidence="1" id="KW-1133">Transmembrane helix</keyword>
<evidence type="ECO:0000313" key="2">
    <source>
        <dbReference type="Proteomes" id="UP000492821"/>
    </source>
</evidence>
<feature type="transmembrane region" description="Helical" evidence="1">
    <location>
        <begin position="49"/>
        <end position="67"/>
    </location>
</feature>
<accession>A0A7E4VWS9</accession>
<protein>
    <submittedName>
        <fullName evidence="3">Transposase</fullName>
    </submittedName>
</protein>
<keyword evidence="1" id="KW-0472">Membrane</keyword>
<reference evidence="2" key="1">
    <citation type="journal article" date="2013" name="Genetics">
        <title>The draft genome and transcriptome of Panagrellus redivivus are shaped by the harsh demands of a free-living lifestyle.</title>
        <authorList>
            <person name="Srinivasan J."/>
            <person name="Dillman A.R."/>
            <person name="Macchietto M.G."/>
            <person name="Heikkinen L."/>
            <person name="Lakso M."/>
            <person name="Fracchia K.M."/>
            <person name="Antoshechkin I."/>
            <person name="Mortazavi A."/>
            <person name="Wong G."/>
            <person name="Sternberg P.W."/>
        </authorList>
    </citation>
    <scope>NUCLEOTIDE SEQUENCE [LARGE SCALE GENOMIC DNA]</scope>
    <source>
        <strain evidence="2">MT8872</strain>
    </source>
</reference>
<keyword evidence="2" id="KW-1185">Reference proteome</keyword>
<dbReference type="Proteomes" id="UP000492821">
    <property type="component" value="Unassembled WGS sequence"/>
</dbReference>
<reference evidence="3" key="2">
    <citation type="submission" date="2020-10" db="UniProtKB">
        <authorList>
            <consortium name="WormBaseParasite"/>
        </authorList>
    </citation>
    <scope>IDENTIFICATION</scope>
</reference>
<sequence>MAAGRSAFHLAVAPADEYEYCSSIEQVLDLRPGCPDRETCMEPDGAMRLLFIITLLALLFGSSGWFVEVIKQFFYS</sequence>
<dbReference type="AlphaFoldDB" id="A0A7E4VWS9"/>
<proteinExistence type="predicted"/>
<name>A0A7E4VWS9_PANRE</name>
<evidence type="ECO:0000256" key="1">
    <source>
        <dbReference type="SAM" id="Phobius"/>
    </source>
</evidence>
<dbReference type="WBParaSite" id="Pan_g3712.t1">
    <property type="protein sequence ID" value="Pan_g3712.t1"/>
    <property type="gene ID" value="Pan_g3712"/>
</dbReference>